<keyword evidence="2" id="KW-0378">Hydrolase</keyword>
<dbReference type="InterPro" id="IPR005135">
    <property type="entry name" value="Endo/exonuclease/phosphatase"/>
</dbReference>
<dbReference type="PANTHER" id="PTHR14859:SF0">
    <property type="entry name" value="ENDONUCLEASE_EXONUCLEASE_PHOSPHATASE FAMILY PROTEIN, EXPRESSED"/>
    <property type="match status" value="1"/>
</dbReference>
<dbReference type="GO" id="GO:0006506">
    <property type="term" value="P:GPI anchor biosynthetic process"/>
    <property type="evidence" value="ECO:0007669"/>
    <property type="project" value="TreeGrafter"/>
</dbReference>
<dbReference type="OrthoDB" id="5294090at2"/>
<name>A0A7Z2GGV5_9BURK</name>
<sequence>MKLLSWNVQWGRDASGEVDIARTVREAQRLADFDVLCLQEVTRGFRTLPGGPSDDQYAELAALLPGYTVIEAIGADLPAAASPGHSPTSGNVTRRQFGNALASRLPVQQVFRHALPWPADSTAPSMQRVALEAVLDVSSVATSGVATSSVATSGVATPGGTLRVLVTHLEFYSLRQRLAQVDALRRLQQEAADHAAHPAPAENDAGPFARTARPVSAIVCGDFNSAWQSEAYTRMLEPLAGSPAFVDAWTALHEGETPPHTAGVYDTAQWPDGPLTCDFVFVTEDLRPRLRRCEIDGATRASDHQPIVLELN</sequence>
<dbReference type="SUPFAM" id="SSF56219">
    <property type="entry name" value="DNase I-like"/>
    <property type="match status" value="1"/>
</dbReference>
<accession>A0A7Z2GGV5</accession>
<keyword evidence="2" id="KW-0255">Endonuclease</keyword>
<evidence type="ECO:0000313" key="3">
    <source>
        <dbReference type="Proteomes" id="UP000433577"/>
    </source>
</evidence>
<dbReference type="KEGG" id="pacs:FAZ98_07330"/>
<dbReference type="InterPro" id="IPR051916">
    <property type="entry name" value="GPI-anchor_lipid_remodeler"/>
</dbReference>
<protein>
    <submittedName>
        <fullName evidence="2">Endonuclease</fullName>
    </submittedName>
</protein>
<dbReference type="Pfam" id="PF03372">
    <property type="entry name" value="Exo_endo_phos"/>
    <property type="match status" value="1"/>
</dbReference>
<organism evidence="2 3">
    <name type="scientific">Paraburkholderia acidisoli</name>
    <dbReference type="NCBI Taxonomy" id="2571748"/>
    <lineage>
        <taxon>Bacteria</taxon>
        <taxon>Pseudomonadati</taxon>
        <taxon>Pseudomonadota</taxon>
        <taxon>Betaproteobacteria</taxon>
        <taxon>Burkholderiales</taxon>
        <taxon>Burkholderiaceae</taxon>
        <taxon>Paraburkholderia</taxon>
    </lineage>
</organism>
<keyword evidence="2" id="KW-0540">Nuclease</keyword>
<dbReference type="Proteomes" id="UP000433577">
    <property type="component" value="Chromosome 1"/>
</dbReference>
<reference evidence="2 3" key="1">
    <citation type="submission" date="2019-12" db="EMBL/GenBank/DDBJ databases">
        <title>Paraburkholderia acidiphila 7Q-K02 sp. nov and Paraburkholderia acidisoli DHF22 sp. nov., two strains isolated from forest soil.</title>
        <authorList>
            <person name="Gao Z."/>
            <person name="Qiu L."/>
        </authorList>
    </citation>
    <scope>NUCLEOTIDE SEQUENCE [LARGE SCALE GENOMIC DNA]</scope>
    <source>
        <strain evidence="2 3">DHF22</strain>
    </source>
</reference>
<feature type="domain" description="Endonuclease/exonuclease/phosphatase" evidence="1">
    <location>
        <begin position="4"/>
        <end position="304"/>
    </location>
</feature>
<keyword evidence="3" id="KW-1185">Reference proteome</keyword>
<dbReference type="RefSeq" id="WP_158950196.1">
    <property type="nucleotide sequence ID" value="NZ_CP046913.1"/>
</dbReference>
<dbReference type="GO" id="GO:0004519">
    <property type="term" value="F:endonuclease activity"/>
    <property type="evidence" value="ECO:0007669"/>
    <property type="project" value="UniProtKB-KW"/>
</dbReference>
<evidence type="ECO:0000259" key="1">
    <source>
        <dbReference type="Pfam" id="PF03372"/>
    </source>
</evidence>
<dbReference type="AlphaFoldDB" id="A0A7Z2GGV5"/>
<evidence type="ECO:0000313" key="2">
    <source>
        <dbReference type="EMBL" id="QGZ61561.1"/>
    </source>
</evidence>
<gene>
    <name evidence="2" type="ORF">FAZ98_07330</name>
</gene>
<dbReference type="PANTHER" id="PTHR14859">
    <property type="entry name" value="CALCOFLUOR WHITE HYPERSENSITIVE PROTEIN PRECURSOR"/>
    <property type="match status" value="1"/>
</dbReference>
<dbReference type="EMBL" id="CP046913">
    <property type="protein sequence ID" value="QGZ61561.1"/>
    <property type="molecule type" value="Genomic_DNA"/>
</dbReference>
<dbReference type="GO" id="GO:0016020">
    <property type="term" value="C:membrane"/>
    <property type="evidence" value="ECO:0007669"/>
    <property type="project" value="GOC"/>
</dbReference>
<dbReference type="InterPro" id="IPR036691">
    <property type="entry name" value="Endo/exonu/phosph_ase_sf"/>
</dbReference>
<dbReference type="Gene3D" id="3.60.10.10">
    <property type="entry name" value="Endonuclease/exonuclease/phosphatase"/>
    <property type="match status" value="1"/>
</dbReference>
<proteinExistence type="predicted"/>